<protein>
    <submittedName>
        <fullName evidence="3">CHASE2 domain-containing protein</fullName>
    </submittedName>
</protein>
<evidence type="ECO:0000256" key="1">
    <source>
        <dbReference type="SAM" id="Phobius"/>
    </source>
</evidence>
<dbReference type="InterPro" id="IPR007890">
    <property type="entry name" value="CHASE2"/>
</dbReference>
<dbReference type="SUPFAM" id="SSF52540">
    <property type="entry name" value="P-loop containing nucleoside triphosphate hydrolases"/>
    <property type="match status" value="1"/>
</dbReference>
<keyword evidence="4" id="KW-1185">Reference proteome</keyword>
<gene>
    <name evidence="3" type="ORF">IXB50_01040</name>
</gene>
<reference evidence="3" key="2">
    <citation type="journal article" date="2021" name="Mar. Drugs">
        <title>Genome Reduction and Secondary Metabolism of the Marine Sponge-Associated Cyanobacterium Leptothoe.</title>
        <authorList>
            <person name="Konstantinou D."/>
            <person name="Popin R.V."/>
            <person name="Fewer D.P."/>
            <person name="Sivonen K."/>
            <person name="Gkelis S."/>
        </authorList>
    </citation>
    <scope>NUCLEOTIDE SEQUENCE</scope>
    <source>
        <strain evidence="3">TAU-MAC 1115</strain>
    </source>
</reference>
<dbReference type="InterPro" id="IPR027417">
    <property type="entry name" value="P-loop_NTPase"/>
</dbReference>
<dbReference type="RefSeq" id="WP_215607083.1">
    <property type="nucleotide sequence ID" value="NZ_JADOES010000002.1"/>
</dbReference>
<keyword evidence="1" id="KW-0812">Transmembrane</keyword>
<feature type="transmembrane region" description="Helical" evidence="1">
    <location>
        <begin position="800"/>
        <end position="817"/>
    </location>
</feature>
<sequence>MLPASHRYPVGGSLSVDSPYYVERPADALLYEALTVGDFCYVLNSRQMGKSSLLVRTKYRLEQQGTQCVALDLTGIGGIASTPEQWYKGIFVQICLDLNLLGKVNFKLWWKDHADLPLAQRITLFIRDILRVYIPDRSIVILVDEIDTVLSLSFSSDDFFALIRFCYNQRSIDPNYHRIAFALFGVANPANLIQDPQRTPFNIGQAIPLQGFTIHQTEPLMRGLKLPYALAFDILKEILSWTGGQPLLTQKLCKIVGERLPQNLLLEDSAPTQKVSLTQPIADFIEGLIYADIIGNWESKDTPEHLLTISKRILSNAQMTGRLLGIYQRILANDVIKLDYSPEHIELLLSGLVINQDEVLQSKNRIYRAVFNVQWVNDHLEQLRPYAQQLNVWCVSQQQSDHLLTGFALKEALAWAQDKQLSDLDYRFLGASQALDNQSTAQELATERQERAFAERMVSSLQTATQVFAEARQTARKQVRHVKLGRRWIGGIAAGVTGGVLVLRLTGILQGLEWLAFDQIVQRLPSPGLDSRITIITVDEPDIQVAGSYPLSGQVLADCLQMLNRYQPRGIGLDIYRDVPVEPGHGALVQELSRSPHLIGVEQVIEPTIAVLPVLAKQGQMGFGDQVVDGDGTIRRATLSIKSTDGTSLHLSFALQLALNYLATEGITPEDLAHGWTQLGQATIKPFEPNTSGFYVGAEDGGYQMLLNYHGPITGFQQVSLADVLAGQVDPEVIRDRIVLIGFTAESVNDLFPSPYSNRIIGSSRPMPGIVVHANVISQLLSATLDGRPLLQVWPQSGEWLWIAVWAGIGATITWKIRSMVGQIFGVAIATGSLLGLAIVAFAHGWWIPLVPPLFTLVGAAIILPVATAKHMEMLQLRQTVTILMDTVRDNPLVGEIAIAYLKQVEGQEPARLALIEQCLDQANVKLGQQAHPLAGDNCPSP</sequence>
<name>A0A947GG71_9CYAN</name>
<evidence type="ECO:0000313" key="4">
    <source>
        <dbReference type="Proteomes" id="UP000717364"/>
    </source>
</evidence>
<accession>A0A947GG71</accession>
<reference evidence="3" key="1">
    <citation type="submission" date="2020-11" db="EMBL/GenBank/DDBJ databases">
        <authorList>
            <person name="Konstantinou D."/>
            <person name="Gkelis S."/>
            <person name="Popin R."/>
            <person name="Fewer D."/>
            <person name="Sivonen K."/>
        </authorList>
    </citation>
    <scope>NUCLEOTIDE SEQUENCE</scope>
    <source>
        <strain evidence="3">TAU-MAC 1115</strain>
    </source>
</reference>
<feature type="transmembrane region" description="Helical" evidence="1">
    <location>
        <begin position="850"/>
        <end position="869"/>
    </location>
</feature>
<dbReference type="Pfam" id="PF14516">
    <property type="entry name" value="AAA_35"/>
    <property type="match status" value="1"/>
</dbReference>
<evidence type="ECO:0000313" key="3">
    <source>
        <dbReference type="EMBL" id="MBT9314008.1"/>
    </source>
</evidence>
<feature type="domain" description="CHASE2" evidence="2">
    <location>
        <begin position="509"/>
        <end position="813"/>
    </location>
</feature>
<dbReference type="Proteomes" id="UP000717364">
    <property type="component" value="Unassembled WGS sequence"/>
</dbReference>
<dbReference type="Pfam" id="PF05226">
    <property type="entry name" value="CHASE2"/>
    <property type="match status" value="1"/>
</dbReference>
<feature type="transmembrane region" description="Helical" evidence="1">
    <location>
        <begin position="824"/>
        <end position="844"/>
    </location>
</feature>
<evidence type="ECO:0000259" key="2">
    <source>
        <dbReference type="SMART" id="SM01080"/>
    </source>
</evidence>
<dbReference type="AlphaFoldDB" id="A0A947GG71"/>
<keyword evidence="1" id="KW-0472">Membrane</keyword>
<proteinExistence type="predicted"/>
<dbReference type="EMBL" id="JADOES010000002">
    <property type="protein sequence ID" value="MBT9314008.1"/>
    <property type="molecule type" value="Genomic_DNA"/>
</dbReference>
<dbReference type="SMART" id="SM01080">
    <property type="entry name" value="CHASE2"/>
    <property type="match status" value="1"/>
</dbReference>
<organism evidence="3 4">
    <name type="scientific">Leptothoe spongobia TAU-MAC 1115</name>
    <dbReference type="NCBI Taxonomy" id="1967444"/>
    <lineage>
        <taxon>Bacteria</taxon>
        <taxon>Bacillati</taxon>
        <taxon>Cyanobacteriota</taxon>
        <taxon>Cyanophyceae</taxon>
        <taxon>Nodosilineales</taxon>
        <taxon>Cymatolegaceae</taxon>
        <taxon>Leptothoe</taxon>
        <taxon>Leptothoe spongobia</taxon>
    </lineage>
</organism>
<comment type="caution">
    <text evidence="3">The sequence shown here is derived from an EMBL/GenBank/DDBJ whole genome shotgun (WGS) entry which is preliminary data.</text>
</comment>
<keyword evidence="1" id="KW-1133">Transmembrane helix</keyword>